<organism evidence="15">
    <name type="scientific">Cowpea mild mottle virus</name>
    <dbReference type="NCBI Taxonomy" id="67761"/>
    <lineage>
        <taxon>Viruses</taxon>
        <taxon>Riboviria</taxon>
        <taxon>Orthornavirae</taxon>
        <taxon>Kitrinoviricota</taxon>
        <taxon>Alsuviricetes</taxon>
        <taxon>Tymovirales</taxon>
        <taxon>Betaflexiviridae</taxon>
        <taxon>Quinvirinae</taxon>
        <taxon>Carlavirus</taxon>
        <taxon>Carlavirus vignae</taxon>
    </lineage>
</organism>
<dbReference type="InterPro" id="IPR003411">
    <property type="entry name" value="TGBp3"/>
</dbReference>
<comment type="similarity">
    <text evidence="2">Belongs to the Tymovirales TGBp3 protein family.</text>
</comment>
<evidence type="ECO:0000256" key="4">
    <source>
        <dbReference type="ARBA" id="ARBA00022448"/>
    </source>
</evidence>
<evidence type="ECO:0000256" key="7">
    <source>
        <dbReference type="ARBA" id="ARBA00022989"/>
    </source>
</evidence>
<evidence type="ECO:0000256" key="8">
    <source>
        <dbReference type="ARBA" id="ARBA00023031"/>
    </source>
</evidence>
<sequence length="68" mass="7671">MSVVGFTEVKIIVAVVTFSILLYSLWETLNKSCVIYLTGESFTVSNCQINQALVDLVREQREVLSCRL</sequence>
<accession>A0A8F8N0B3</accession>
<keyword evidence="6" id="KW-1043">Host membrane</keyword>
<proteinExistence type="inferred from homology"/>
<keyword evidence="4" id="KW-0813">Transport</keyword>
<dbReference type="EMBL" id="MZ202343">
    <property type="protein sequence ID" value="QYA72507.1"/>
    <property type="molecule type" value="Genomic_RNA"/>
</dbReference>
<gene>
    <name evidence="15" type="primary">ORF4</name>
</gene>
<protein>
    <recommendedName>
        <fullName evidence="3">Movement protein TGBp3</fullName>
    </recommendedName>
    <alternativeName>
        <fullName evidence="12">7 kDa protein</fullName>
    </alternativeName>
    <alternativeName>
        <fullName evidence="13">Triple gene block 3 protein</fullName>
    </alternativeName>
</protein>
<keyword evidence="10" id="KW-1038">Host endoplasmic reticulum</keyword>
<evidence type="ECO:0000256" key="6">
    <source>
        <dbReference type="ARBA" id="ARBA00022870"/>
    </source>
</evidence>
<dbReference type="Pfam" id="PF02495">
    <property type="entry name" value="TGBp3"/>
    <property type="match status" value="1"/>
</dbReference>
<name>A0A8F8N0B3_9VIRU</name>
<keyword evidence="7 14" id="KW-1133">Transmembrane helix</keyword>
<keyword evidence="5 14" id="KW-0812">Transmembrane</keyword>
<reference evidence="15" key="1">
    <citation type="submission" date="2021-05" db="EMBL/GenBank/DDBJ databases">
        <title>Plant Virus Collection isolate.</title>
        <authorList>
            <person name="Knierim D."/>
            <person name="Margaria P."/>
            <person name="Menzel W."/>
            <person name="Winter S."/>
        </authorList>
    </citation>
    <scope>NUCLEOTIDE SEQUENCE</scope>
    <source>
        <strain evidence="15">DSMZ PV-0907</strain>
    </source>
</reference>
<evidence type="ECO:0000256" key="2">
    <source>
        <dbReference type="ARBA" id="ARBA00010355"/>
    </source>
</evidence>
<evidence type="ECO:0000256" key="10">
    <source>
        <dbReference type="ARBA" id="ARBA00023184"/>
    </source>
</evidence>
<keyword evidence="9 14" id="KW-0472">Membrane</keyword>
<evidence type="ECO:0000256" key="3">
    <source>
        <dbReference type="ARBA" id="ARBA00013812"/>
    </source>
</evidence>
<evidence type="ECO:0000256" key="9">
    <source>
        <dbReference type="ARBA" id="ARBA00023136"/>
    </source>
</evidence>
<dbReference type="GO" id="GO:0044167">
    <property type="term" value="C:host cell endoplasmic reticulum membrane"/>
    <property type="evidence" value="ECO:0007669"/>
    <property type="project" value="UniProtKB-SubCell"/>
</dbReference>
<comment type="subcellular location">
    <subcellularLocation>
        <location evidence="1">Host endoplasmic reticulum membrane</location>
    </subcellularLocation>
</comment>
<evidence type="ECO:0000256" key="5">
    <source>
        <dbReference type="ARBA" id="ARBA00022692"/>
    </source>
</evidence>
<evidence type="ECO:0000256" key="11">
    <source>
        <dbReference type="ARBA" id="ARBA00025270"/>
    </source>
</evidence>
<feature type="transmembrane region" description="Helical" evidence="14">
    <location>
        <begin position="6"/>
        <end position="26"/>
    </location>
</feature>
<evidence type="ECO:0000313" key="15">
    <source>
        <dbReference type="EMBL" id="QYA72507.1"/>
    </source>
</evidence>
<dbReference type="GO" id="GO:0046740">
    <property type="term" value="P:transport of virus in host, cell to cell"/>
    <property type="evidence" value="ECO:0007669"/>
    <property type="project" value="UniProtKB-KW"/>
</dbReference>
<keyword evidence="8" id="KW-0916">Viral movement protein</keyword>
<evidence type="ECO:0000256" key="1">
    <source>
        <dbReference type="ARBA" id="ARBA00004625"/>
    </source>
</evidence>
<comment type="function">
    <text evidence="11">Plays a role in viral cell-to-cell propagation, by facilitating genome transport to neighboring plant cells through plasmosdesmata. May induce the formation of granular vesicles derived from the Endoplasmic reticulum, which align on actin filaments.</text>
</comment>
<evidence type="ECO:0000256" key="14">
    <source>
        <dbReference type="SAM" id="Phobius"/>
    </source>
</evidence>
<evidence type="ECO:0000256" key="12">
    <source>
        <dbReference type="ARBA" id="ARBA00030266"/>
    </source>
</evidence>
<evidence type="ECO:0000256" key="13">
    <source>
        <dbReference type="ARBA" id="ARBA00033148"/>
    </source>
</evidence>